<keyword evidence="10" id="KW-1185">Reference proteome</keyword>
<dbReference type="CDD" id="cd06173">
    <property type="entry name" value="MFS_MefA_like"/>
    <property type="match status" value="1"/>
</dbReference>
<feature type="transmembrane region" description="Helical" evidence="7">
    <location>
        <begin position="378"/>
        <end position="397"/>
    </location>
</feature>
<feature type="transmembrane region" description="Helical" evidence="7">
    <location>
        <begin position="309"/>
        <end position="328"/>
    </location>
</feature>
<dbReference type="PROSITE" id="PS50850">
    <property type="entry name" value="MFS"/>
    <property type="match status" value="1"/>
</dbReference>
<evidence type="ECO:0000256" key="4">
    <source>
        <dbReference type="ARBA" id="ARBA00022692"/>
    </source>
</evidence>
<evidence type="ECO:0000313" key="9">
    <source>
        <dbReference type="EMBL" id="AST89776.1"/>
    </source>
</evidence>
<dbReference type="PANTHER" id="PTHR43266:SF2">
    <property type="entry name" value="MAJOR FACILITATOR SUPERFAMILY (MFS) PROFILE DOMAIN-CONTAINING PROTEIN"/>
    <property type="match status" value="1"/>
</dbReference>
<dbReference type="Proteomes" id="UP000215224">
    <property type="component" value="Chromosome"/>
</dbReference>
<feature type="domain" description="Major facilitator superfamily (MFS) profile" evidence="8">
    <location>
        <begin position="12"/>
        <end position="402"/>
    </location>
</feature>
<reference evidence="9 10" key="1">
    <citation type="submission" date="2016-12" db="EMBL/GenBank/DDBJ databases">
        <title>The whole genome sequencing and assembly of Bacillus cohnii DSM 6307T strain.</title>
        <authorList>
            <person name="Lee Y.-J."/>
            <person name="Yi H."/>
            <person name="Bahn Y.-S."/>
            <person name="Kim J.F."/>
            <person name="Lee D.-W."/>
        </authorList>
    </citation>
    <scope>NUCLEOTIDE SEQUENCE [LARGE SCALE GENOMIC DNA]</scope>
    <source>
        <strain evidence="9 10">DSM 6307</strain>
    </source>
</reference>
<keyword evidence="5 7" id="KW-1133">Transmembrane helix</keyword>
<dbReference type="InterPro" id="IPR036259">
    <property type="entry name" value="MFS_trans_sf"/>
</dbReference>
<evidence type="ECO:0000259" key="8">
    <source>
        <dbReference type="PROSITE" id="PS50850"/>
    </source>
</evidence>
<feature type="transmembrane region" description="Helical" evidence="7">
    <location>
        <begin position="45"/>
        <end position="65"/>
    </location>
</feature>
<dbReference type="Gene3D" id="1.20.1250.20">
    <property type="entry name" value="MFS general substrate transporter like domains"/>
    <property type="match status" value="1"/>
</dbReference>
<evidence type="ECO:0000256" key="6">
    <source>
        <dbReference type="ARBA" id="ARBA00023136"/>
    </source>
</evidence>
<dbReference type="PANTHER" id="PTHR43266">
    <property type="entry name" value="MACROLIDE-EFFLUX PROTEIN"/>
    <property type="match status" value="1"/>
</dbReference>
<dbReference type="Pfam" id="PF07690">
    <property type="entry name" value="MFS_1"/>
    <property type="match status" value="1"/>
</dbReference>
<feature type="transmembrane region" description="Helical" evidence="7">
    <location>
        <begin position="285"/>
        <end position="303"/>
    </location>
</feature>
<dbReference type="PRINTS" id="PR01988">
    <property type="entry name" value="EXPORTERBACE"/>
</dbReference>
<gene>
    <name evidence="9" type="ORF">BC6307_00060</name>
</gene>
<feature type="transmembrane region" description="Helical" evidence="7">
    <location>
        <begin position="220"/>
        <end position="239"/>
    </location>
</feature>
<dbReference type="SUPFAM" id="SSF103473">
    <property type="entry name" value="MFS general substrate transporter"/>
    <property type="match status" value="1"/>
</dbReference>
<sequence length="414" mass="45830">MRNISKISSWKYPVILLFGIGISNLGMWVYFIALNVLVFNMTSSALAVTALYLIRPLATVFTNLWSGSVIDRTNKKYLMVLLDIIQGALILCLAYFSSLLWIIYILVFFINMASSIYGPTSTNYITRLIPVNQRQKFNSWRSLLGSGAFFLGPAITGVLFLVGTPVLAIYINAVAFFFSAIITMFMPNLENEKEENTEKLSFHLFKTDWNVVFQFSKNHLYVMTIYFLFSAFIVMQTAIDSLEVAFSKEVILLSDSEYGFLVSIAGAGILIGALINVLFTKKLSIPFMIGGGSVVVALGYIIFSFSTSFSVASIGVFLLAFASAFANTGFQTFYQNNIPVEVMGRIGSLYGFVEAFLIIVVTSVFGITAQFVSIKFTVVSGAFITLLLTGFLLFLNLTSKQKYYRAISGNAKNG</sequence>
<evidence type="ECO:0000256" key="3">
    <source>
        <dbReference type="ARBA" id="ARBA00022475"/>
    </source>
</evidence>
<name>A0A223KK55_9BACI</name>
<protein>
    <submittedName>
        <fullName evidence="9">MFS transporter</fullName>
    </submittedName>
</protein>
<accession>A0A223KK55</accession>
<evidence type="ECO:0000256" key="1">
    <source>
        <dbReference type="ARBA" id="ARBA00004651"/>
    </source>
</evidence>
<dbReference type="AlphaFoldDB" id="A0A223KK55"/>
<dbReference type="InterPro" id="IPR011701">
    <property type="entry name" value="MFS"/>
</dbReference>
<keyword evidence="3" id="KW-1003">Cell membrane</keyword>
<dbReference type="STRING" id="1314751.GCA_001591425_02809"/>
<dbReference type="KEGG" id="bcoh:BC6307_00060"/>
<dbReference type="InterPro" id="IPR022324">
    <property type="entry name" value="Bacilysin_exporter_BacE_put"/>
</dbReference>
<organism evidence="9 10">
    <name type="scientific">Sutcliffiella cohnii</name>
    <dbReference type="NCBI Taxonomy" id="33932"/>
    <lineage>
        <taxon>Bacteria</taxon>
        <taxon>Bacillati</taxon>
        <taxon>Bacillota</taxon>
        <taxon>Bacilli</taxon>
        <taxon>Bacillales</taxon>
        <taxon>Bacillaceae</taxon>
        <taxon>Sutcliffiella</taxon>
    </lineage>
</organism>
<keyword evidence="2" id="KW-0813">Transport</keyword>
<evidence type="ECO:0000256" key="7">
    <source>
        <dbReference type="SAM" id="Phobius"/>
    </source>
</evidence>
<dbReference type="InterPro" id="IPR020846">
    <property type="entry name" value="MFS_dom"/>
</dbReference>
<dbReference type="GO" id="GO:0022857">
    <property type="term" value="F:transmembrane transporter activity"/>
    <property type="evidence" value="ECO:0007669"/>
    <property type="project" value="InterPro"/>
</dbReference>
<dbReference type="RefSeq" id="WP_066417312.1">
    <property type="nucleotide sequence ID" value="NZ_CP018866.1"/>
</dbReference>
<keyword evidence="4 7" id="KW-0812">Transmembrane</keyword>
<feature type="transmembrane region" description="Helical" evidence="7">
    <location>
        <begin position="12"/>
        <end position="33"/>
    </location>
</feature>
<evidence type="ECO:0000256" key="2">
    <source>
        <dbReference type="ARBA" id="ARBA00022448"/>
    </source>
</evidence>
<evidence type="ECO:0000256" key="5">
    <source>
        <dbReference type="ARBA" id="ARBA00022989"/>
    </source>
</evidence>
<feature type="transmembrane region" description="Helical" evidence="7">
    <location>
        <begin position="349"/>
        <end position="372"/>
    </location>
</feature>
<comment type="subcellular location">
    <subcellularLocation>
        <location evidence="1">Cell membrane</location>
        <topology evidence="1">Multi-pass membrane protein</topology>
    </subcellularLocation>
</comment>
<feature type="transmembrane region" description="Helical" evidence="7">
    <location>
        <begin position="259"/>
        <end position="278"/>
    </location>
</feature>
<keyword evidence="6 7" id="KW-0472">Membrane</keyword>
<dbReference type="GO" id="GO:0005886">
    <property type="term" value="C:plasma membrane"/>
    <property type="evidence" value="ECO:0007669"/>
    <property type="project" value="UniProtKB-SubCell"/>
</dbReference>
<proteinExistence type="predicted"/>
<evidence type="ECO:0000313" key="10">
    <source>
        <dbReference type="Proteomes" id="UP000215224"/>
    </source>
</evidence>
<dbReference type="EMBL" id="CP018866">
    <property type="protein sequence ID" value="AST89776.1"/>
    <property type="molecule type" value="Genomic_DNA"/>
</dbReference>